<name>A0A182MG60_9DIPT</name>
<organism evidence="1 2">
    <name type="scientific">Anopheles culicifacies</name>
    <dbReference type="NCBI Taxonomy" id="139723"/>
    <lineage>
        <taxon>Eukaryota</taxon>
        <taxon>Metazoa</taxon>
        <taxon>Ecdysozoa</taxon>
        <taxon>Arthropoda</taxon>
        <taxon>Hexapoda</taxon>
        <taxon>Insecta</taxon>
        <taxon>Pterygota</taxon>
        <taxon>Neoptera</taxon>
        <taxon>Endopterygota</taxon>
        <taxon>Diptera</taxon>
        <taxon>Nematocera</taxon>
        <taxon>Culicoidea</taxon>
        <taxon>Culicidae</taxon>
        <taxon>Anophelinae</taxon>
        <taxon>Anopheles</taxon>
        <taxon>culicifacies species complex</taxon>
    </lineage>
</organism>
<evidence type="ECO:0000313" key="2">
    <source>
        <dbReference type="Proteomes" id="UP000075883"/>
    </source>
</evidence>
<dbReference type="VEuPathDB" id="VectorBase:ACUA017514"/>
<accession>A0A182MG60</accession>
<reference evidence="1" key="2">
    <citation type="submission" date="2020-05" db="UniProtKB">
        <authorList>
            <consortium name="EnsemblMetazoa"/>
        </authorList>
    </citation>
    <scope>IDENTIFICATION</scope>
    <source>
        <strain evidence="1">A-37</strain>
    </source>
</reference>
<dbReference type="EMBL" id="AXCM01000835">
    <property type="status" value="NOT_ANNOTATED_CDS"/>
    <property type="molecule type" value="Genomic_DNA"/>
</dbReference>
<sequence length="103" mass="11284">MPVSVADVKCDSFCKAADIDKAAPYFAVAAFPLRNQNRDANARTHAFTPASPSSHQMEKLKKFDSFQHNQLSGSVANEIEVSVFERAGPRFESHSGRSSVPQD</sequence>
<evidence type="ECO:0000313" key="1">
    <source>
        <dbReference type="EnsemblMetazoa" id="ACUA017514-PA"/>
    </source>
</evidence>
<dbReference type="EnsemblMetazoa" id="ACUA017514-RA">
    <property type="protein sequence ID" value="ACUA017514-PA"/>
    <property type="gene ID" value="ACUA017514"/>
</dbReference>
<protein>
    <submittedName>
        <fullName evidence="1">Uncharacterized protein</fullName>
    </submittedName>
</protein>
<reference evidence="2" key="1">
    <citation type="submission" date="2013-09" db="EMBL/GenBank/DDBJ databases">
        <title>The Genome Sequence of Anopheles culicifacies species A.</title>
        <authorList>
            <consortium name="The Broad Institute Genomics Platform"/>
            <person name="Neafsey D.E."/>
            <person name="Besansky N."/>
            <person name="Howell P."/>
            <person name="Walton C."/>
            <person name="Young S.K."/>
            <person name="Zeng Q."/>
            <person name="Gargeya S."/>
            <person name="Fitzgerald M."/>
            <person name="Haas B."/>
            <person name="Abouelleil A."/>
            <person name="Allen A.W."/>
            <person name="Alvarado L."/>
            <person name="Arachchi H.M."/>
            <person name="Berlin A.M."/>
            <person name="Chapman S.B."/>
            <person name="Gainer-Dewar J."/>
            <person name="Goldberg J."/>
            <person name="Griggs A."/>
            <person name="Gujja S."/>
            <person name="Hansen M."/>
            <person name="Howarth C."/>
            <person name="Imamovic A."/>
            <person name="Ireland A."/>
            <person name="Larimer J."/>
            <person name="McCowan C."/>
            <person name="Murphy C."/>
            <person name="Pearson M."/>
            <person name="Poon T.W."/>
            <person name="Priest M."/>
            <person name="Roberts A."/>
            <person name="Saif S."/>
            <person name="Shea T."/>
            <person name="Sisk P."/>
            <person name="Sykes S."/>
            <person name="Wortman J."/>
            <person name="Nusbaum C."/>
            <person name="Birren B."/>
        </authorList>
    </citation>
    <scope>NUCLEOTIDE SEQUENCE [LARGE SCALE GENOMIC DNA]</scope>
    <source>
        <strain evidence="2">A-37</strain>
    </source>
</reference>
<dbReference type="AlphaFoldDB" id="A0A182MG60"/>
<dbReference type="Proteomes" id="UP000075883">
    <property type="component" value="Unassembled WGS sequence"/>
</dbReference>
<proteinExistence type="predicted"/>
<keyword evidence="2" id="KW-1185">Reference proteome</keyword>